<evidence type="ECO:0000313" key="2">
    <source>
        <dbReference type="Proteomes" id="UP001320898"/>
    </source>
</evidence>
<dbReference type="EMBL" id="JALIDZ010000014">
    <property type="protein sequence ID" value="MCT8974720.1"/>
    <property type="molecule type" value="Genomic_DNA"/>
</dbReference>
<keyword evidence="2" id="KW-1185">Reference proteome</keyword>
<protein>
    <submittedName>
        <fullName evidence="1">Uncharacterized protein</fullName>
    </submittedName>
</protein>
<sequence length="318" mass="35084">MQRIDGRFLRVLACAVGLSAGFVLGARAESVGVAVANETVPTLCAEEDNVYVTLAGDDIRRFRIGARHPAYVGTIVSDDSAADFSNCDRSAEQFFEFDTRRVTLYEDRSIWLIGYVYERYWRDKDVPVHVGDTVVHNLHMVQLWVQGPRGPEEFLVLYPPDGYWRLRPLSPAHLKGTAYGSSVLLGPVETKVRPIVEISAVRFDPEARRFDLSFDRGGSASVTVGEAAEEGVFLDVDFGDSPVSGVFGGVRSMYVTPGNADASEVGWHVGGAQAWQIEPLSEFVSAQDVRELWVGRHIVSRHNTSAPDMVFGGFERGR</sequence>
<name>A0AAW5R8L6_9HYPH</name>
<gene>
    <name evidence="1" type="ORF">MUB46_22925</name>
</gene>
<proteinExistence type="predicted"/>
<dbReference type="Proteomes" id="UP001320898">
    <property type="component" value="Unassembled WGS sequence"/>
</dbReference>
<reference evidence="1 2" key="1">
    <citation type="submission" date="2022-04" db="EMBL/GenBank/DDBJ databases">
        <authorList>
            <person name="Ye Y.-Q."/>
            <person name="Du Z.-J."/>
        </authorList>
    </citation>
    <scope>NUCLEOTIDE SEQUENCE [LARGE SCALE GENOMIC DNA]</scope>
    <source>
        <strain evidence="1 2">A6E488</strain>
    </source>
</reference>
<comment type="caution">
    <text evidence="1">The sequence shown here is derived from an EMBL/GenBank/DDBJ whole genome shotgun (WGS) entry which is preliminary data.</text>
</comment>
<evidence type="ECO:0000313" key="1">
    <source>
        <dbReference type="EMBL" id="MCT8974720.1"/>
    </source>
</evidence>
<accession>A0AAW5R8L6</accession>
<organism evidence="1 2">
    <name type="scientific">Microbaculum marinisediminis</name>
    <dbReference type="NCBI Taxonomy" id="2931392"/>
    <lineage>
        <taxon>Bacteria</taxon>
        <taxon>Pseudomonadati</taxon>
        <taxon>Pseudomonadota</taxon>
        <taxon>Alphaproteobacteria</taxon>
        <taxon>Hyphomicrobiales</taxon>
        <taxon>Tepidamorphaceae</taxon>
        <taxon>Microbaculum</taxon>
    </lineage>
</organism>
<dbReference type="RefSeq" id="WP_261618307.1">
    <property type="nucleotide sequence ID" value="NZ_JALIDZ010000014.1"/>
</dbReference>
<dbReference type="AlphaFoldDB" id="A0AAW5R8L6"/>